<accession>A0A212JIL6</accession>
<proteinExistence type="predicted"/>
<gene>
    <name evidence="1" type="ORF">KL86CLO1_11166</name>
</gene>
<sequence>MLIMETDIHFYTPEEDEHSLSLDPNPKLILRPSINLGGYLTSGTIIADKSLDKLIRGQIYRVLIEMPLIFGEAYDNVKDSLVTGETFFIQNASRKIGTCRAVSFVYEEDGV</sequence>
<organism evidence="1">
    <name type="scientific">uncultured Eubacteriales bacterium</name>
    <dbReference type="NCBI Taxonomy" id="172733"/>
    <lineage>
        <taxon>Bacteria</taxon>
        <taxon>Bacillati</taxon>
        <taxon>Bacillota</taxon>
        <taxon>Clostridia</taxon>
        <taxon>Eubacteriales</taxon>
        <taxon>environmental samples</taxon>
    </lineage>
</organism>
<reference evidence="1" key="1">
    <citation type="submission" date="2016-04" db="EMBL/GenBank/DDBJ databases">
        <authorList>
            <person name="Evans L.H."/>
            <person name="Alamgir A."/>
            <person name="Owens N."/>
            <person name="Weber N.D."/>
            <person name="Virtaneva K."/>
            <person name="Barbian K."/>
            <person name="Babar A."/>
            <person name="Rosenke K."/>
        </authorList>
    </citation>
    <scope>NUCLEOTIDE SEQUENCE</scope>
    <source>
        <strain evidence="1">86</strain>
    </source>
</reference>
<name>A0A212JIL6_9FIRM</name>
<dbReference type="EMBL" id="FLUN01000001">
    <property type="protein sequence ID" value="SBV99268.1"/>
    <property type="molecule type" value="Genomic_DNA"/>
</dbReference>
<evidence type="ECO:0000313" key="1">
    <source>
        <dbReference type="EMBL" id="SBV99268.1"/>
    </source>
</evidence>
<protein>
    <submittedName>
        <fullName evidence="1">Uncharacterized protein</fullName>
    </submittedName>
</protein>
<dbReference type="AlphaFoldDB" id="A0A212JIL6"/>